<dbReference type="EC" id="6.3.4.15" evidence="3"/>
<reference evidence="3 4" key="1">
    <citation type="journal article" date="2013" name="Int. J. Syst. Evol. Microbiol.">
        <title>Roseomonas aerophila sp. nov., isolated from air.</title>
        <authorList>
            <person name="Kim S.J."/>
            <person name="Weon H.Y."/>
            <person name="Ahn J.H."/>
            <person name="Hong S.B."/>
            <person name="Seok S.J."/>
            <person name="Whang K.S."/>
            <person name="Kwon S.W."/>
        </authorList>
    </citation>
    <scope>NUCLEOTIDE SEQUENCE [LARGE SCALE GENOMIC DNA]</scope>
    <source>
        <strain evidence="3 4">NBRC 108923</strain>
    </source>
</reference>
<evidence type="ECO:0000313" key="4">
    <source>
        <dbReference type="Proteomes" id="UP000626026"/>
    </source>
</evidence>
<keyword evidence="4" id="KW-1185">Reference proteome</keyword>
<proteinExistence type="predicted"/>
<dbReference type="CDD" id="cd16442">
    <property type="entry name" value="BPL"/>
    <property type="match status" value="1"/>
</dbReference>
<dbReference type="GO" id="GO:0004077">
    <property type="term" value="F:biotin--[biotin carboxyl-carrier protein] ligase activity"/>
    <property type="evidence" value="ECO:0007669"/>
    <property type="project" value="UniProtKB-EC"/>
</dbReference>
<gene>
    <name evidence="3" type="ORF">IBL26_08510</name>
</gene>
<sequence length="243" mass="25245">MIQSGGWRLAIHDELASTQDIVLAAAQQGEPEGLAVLARRQSAARGTQGRAWTSPAGNLFISMLLRPTGPARDLPQYGLLAGVALADAAAGILPPGTQLQLKWPNDLLLDGAKCSGILSQGAISPDGGIDWVIFGIGVNLAVAPELADRRAASFAQAGIAPPDPVAFAHRLLASVAHWHQAGLAAVRQAWVARGPALAAPMVLRQGDVFRDGHFGGLDDDGRLLFATPQGVEVVSAGEWLAAR</sequence>
<dbReference type="InterPro" id="IPR004143">
    <property type="entry name" value="BPL_LPL_catalytic"/>
</dbReference>
<dbReference type="SUPFAM" id="SSF55681">
    <property type="entry name" value="Class II aaRS and biotin synthetases"/>
    <property type="match status" value="1"/>
</dbReference>
<protein>
    <submittedName>
        <fullName evidence="3">Biotin--[acetyl-CoA-carboxylase] ligase</fullName>
        <ecNumber evidence="3">6.3.4.15</ecNumber>
    </submittedName>
</protein>
<dbReference type="InterPro" id="IPR045864">
    <property type="entry name" value="aa-tRNA-synth_II/BPL/LPL"/>
</dbReference>
<dbReference type="RefSeq" id="WP_187784051.1">
    <property type="nucleotide sequence ID" value="NZ_JACTVA010000011.1"/>
</dbReference>
<dbReference type="Proteomes" id="UP000626026">
    <property type="component" value="Unassembled WGS sequence"/>
</dbReference>
<dbReference type="PROSITE" id="PS51733">
    <property type="entry name" value="BPL_LPL_CATALYTIC"/>
    <property type="match status" value="1"/>
</dbReference>
<name>A0ABR7RL81_9PROT</name>
<evidence type="ECO:0000313" key="3">
    <source>
        <dbReference type="EMBL" id="MBC9206875.1"/>
    </source>
</evidence>
<dbReference type="NCBIfam" id="TIGR00121">
    <property type="entry name" value="birA_ligase"/>
    <property type="match status" value="1"/>
</dbReference>
<comment type="caution">
    <text evidence="3">The sequence shown here is derived from an EMBL/GenBank/DDBJ whole genome shotgun (WGS) entry which is preliminary data.</text>
</comment>
<feature type="domain" description="BPL/LPL catalytic" evidence="2">
    <location>
        <begin position="5"/>
        <end position="183"/>
    </location>
</feature>
<dbReference type="Gene3D" id="3.30.930.10">
    <property type="entry name" value="Bira Bifunctional Protein, Domain 2"/>
    <property type="match status" value="1"/>
</dbReference>
<dbReference type="EMBL" id="JACTVA010000011">
    <property type="protein sequence ID" value="MBC9206875.1"/>
    <property type="molecule type" value="Genomic_DNA"/>
</dbReference>
<dbReference type="InterPro" id="IPR004408">
    <property type="entry name" value="Biotin_CoA_COase_ligase"/>
</dbReference>
<organism evidence="3 4">
    <name type="scientific">Teichococcus aerophilus</name>
    <dbReference type="NCBI Taxonomy" id="1224513"/>
    <lineage>
        <taxon>Bacteria</taxon>
        <taxon>Pseudomonadati</taxon>
        <taxon>Pseudomonadota</taxon>
        <taxon>Alphaproteobacteria</taxon>
        <taxon>Acetobacterales</taxon>
        <taxon>Roseomonadaceae</taxon>
        <taxon>Roseomonas</taxon>
    </lineage>
</organism>
<evidence type="ECO:0000259" key="2">
    <source>
        <dbReference type="PROSITE" id="PS51733"/>
    </source>
</evidence>
<accession>A0ABR7RL81</accession>
<dbReference type="PANTHER" id="PTHR12835">
    <property type="entry name" value="BIOTIN PROTEIN LIGASE"/>
    <property type="match status" value="1"/>
</dbReference>
<dbReference type="Pfam" id="PF03099">
    <property type="entry name" value="BPL_LplA_LipB"/>
    <property type="match status" value="1"/>
</dbReference>
<keyword evidence="1 3" id="KW-0436">Ligase</keyword>
<evidence type="ECO:0000256" key="1">
    <source>
        <dbReference type="ARBA" id="ARBA00022598"/>
    </source>
</evidence>
<dbReference type="PANTHER" id="PTHR12835:SF5">
    <property type="entry name" value="BIOTIN--PROTEIN LIGASE"/>
    <property type="match status" value="1"/>
</dbReference>